<accession>A0A9W9VP14</accession>
<feature type="domain" description="Hypervirulence associated protein TUDOR" evidence="2">
    <location>
        <begin position="7"/>
        <end position="71"/>
    </location>
</feature>
<dbReference type="OrthoDB" id="10052172at2759"/>
<dbReference type="RefSeq" id="XP_056484450.1">
    <property type="nucleotide sequence ID" value="XM_056633830.1"/>
</dbReference>
<protein>
    <recommendedName>
        <fullName evidence="2">Hypervirulence associated protein TUDOR domain-containing protein</fullName>
    </recommendedName>
</protein>
<gene>
    <name evidence="3" type="ORF">N7509_009193</name>
</gene>
<dbReference type="EMBL" id="JAPZBU010000009">
    <property type="protein sequence ID" value="KAJ5386652.1"/>
    <property type="molecule type" value="Genomic_DNA"/>
</dbReference>
<feature type="compositionally biased region" description="Polar residues" evidence="1">
    <location>
        <begin position="18"/>
        <end position="28"/>
    </location>
</feature>
<dbReference type="AlphaFoldDB" id="A0A9W9VP14"/>
<reference evidence="3" key="2">
    <citation type="journal article" date="2023" name="IMA Fungus">
        <title>Comparative genomic study of the Penicillium genus elucidates a diverse pangenome and 15 lateral gene transfer events.</title>
        <authorList>
            <person name="Petersen C."/>
            <person name="Sorensen T."/>
            <person name="Nielsen M.R."/>
            <person name="Sondergaard T.E."/>
            <person name="Sorensen J.L."/>
            <person name="Fitzpatrick D.A."/>
            <person name="Frisvad J.C."/>
            <person name="Nielsen K.L."/>
        </authorList>
    </citation>
    <scope>NUCLEOTIDE SEQUENCE</scope>
    <source>
        <strain evidence="3">IBT 29677</strain>
    </source>
</reference>
<dbReference type="InterPro" id="IPR021331">
    <property type="entry name" value="Hva1_TUDOR"/>
</dbReference>
<organism evidence="3 4">
    <name type="scientific">Penicillium cosmopolitanum</name>
    <dbReference type="NCBI Taxonomy" id="1131564"/>
    <lineage>
        <taxon>Eukaryota</taxon>
        <taxon>Fungi</taxon>
        <taxon>Dikarya</taxon>
        <taxon>Ascomycota</taxon>
        <taxon>Pezizomycotina</taxon>
        <taxon>Eurotiomycetes</taxon>
        <taxon>Eurotiomycetidae</taxon>
        <taxon>Eurotiales</taxon>
        <taxon>Aspergillaceae</taxon>
        <taxon>Penicillium</taxon>
    </lineage>
</organism>
<reference evidence="3" key="1">
    <citation type="submission" date="2022-12" db="EMBL/GenBank/DDBJ databases">
        <authorList>
            <person name="Petersen C."/>
        </authorList>
    </citation>
    <scope>NUCLEOTIDE SEQUENCE</scope>
    <source>
        <strain evidence="3">IBT 29677</strain>
    </source>
</reference>
<dbReference type="GeneID" id="81372810"/>
<dbReference type="Proteomes" id="UP001147747">
    <property type="component" value="Unassembled WGS sequence"/>
</dbReference>
<evidence type="ECO:0000259" key="2">
    <source>
        <dbReference type="Pfam" id="PF11160"/>
    </source>
</evidence>
<evidence type="ECO:0000313" key="3">
    <source>
        <dbReference type="EMBL" id="KAJ5386652.1"/>
    </source>
</evidence>
<feature type="region of interest" description="Disordered" evidence="1">
    <location>
        <begin position="1"/>
        <end position="28"/>
    </location>
</feature>
<evidence type="ECO:0000256" key="1">
    <source>
        <dbReference type="SAM" id="MobiDB-lite"/>
    </source>
</evidence>
<name>A0A9W9VP14_9EURO</name>
<sequence length="76" mass="8266">MPHFKEGQRVNYKPVGGPNSNTNKSTGVIHNVCTSKSSLTGRIVEASEAEPCYEVENVNTHKRSAVKEKNIIGPAE</sequence>
<comment type="caution">
    <text evidence="3">The sequence shown here is derived from an EMBL/GenBank/DDBJ whole genome shotgun (WGS) entry which is preliminary data.</text>
</comment>
<proteinExistence type="predicted"/>
<dbReference type="Pfam" id="PF11160">
    <property type="entry name" value="Hva1_TUDOR"/>
    <property type="match status" value="1"/>
</dbReference>
<evidence type="ECO:0000313" key="4">
    <source>
        <dbReference type="Proteomes" id="UP001147747"/>
    </source>
</evidence>
<keyword evidence="4" id="KW-1185">Reference proteome</keyword>